<dbReference type="Pfam" id="PF13439">
    <property type="entry name" value="Glyco_transf_4"/>
    <property type="match status" value="1"/>
</dbReference>
<dbReference type="Pfam" id="PF00534">
    <property type="entry name" value="Glycos_transf_1"/>
    <property type="match status" value="1"/>
</dbReference>
<protein>
    <submittedName>
        <fullName evidence="6">Glycosyltransferase family 4 protein</fullName>
        <ecNumber evidence="6">2.4.-.-</ecNumber>
    </submittedName>
</protein>
<gene>
    <name evidence="6" type="ORF">RNZ46_01670</name>
</gene>
<evidence type="ECO:0000313" key="7">
    <source>
        <dbReference type="Proteomes" id="UP001302486"/>
    </source>
</evidence>
<dbReference type="AlphaFoldDB" id="A0AA97HQI5"/>
<feature type="domain" description="Glycosyltransferase subfamily 4-like N-terminal" evidence="5">
    <location>
        <begin position="58"/>
        <end position="166"/>
    </location>
</feature>
<feature type="domain" description="Glycosyl transferase family 1" evidence="4">
    <location>
        <begin position="185"/>
        <end position="346"/>
    </location>
</feature>
<dbReference type="RefSeq" id="WP_316983658.1">
    <property type="nucleotide sequence ID" value="NZ_CP136521.1"/>
</dbReference>
<dbReference type="CDD" id="cd03801">
    <property type="entry name" value="GT4_PimA-like"/>
    <property type="match status" value="1"/>
</dbReference>
<dbReference type="InterPro" id="IPR028098">
    <property type="entry name" value="Glyco_trans_4-like_N"/>
</dbReference>
<name>A0AA97HQI5_9FLAO</name>
<evidence type="ECO:0000256" key="2">
    <source>
        <dbReference type="ARBA" id="ARBA00022676"/>
    </source>
</evidence>
<dbReference type="Proteomes" id="UP001302486">
    <property type="component" value="Chromosome"/>
</dbReference>
<dbReference type="GO" id="GO:0016757">
    <property type="term" value="F:glycosyltransferase activity"/>
    <property type="evidence" value="ECO:0007669"/>
    <property type="project" value="UniProtKB-KW"/>
</dbReference>
<evidence type="ECO:0000256" key="3">
    <source>
        <dbReference type="ARBA" id="ARBA00022679"/>
    </source>
</evidence>
<dbReference type="EMBL" id="CP136521">
    <property type="protein sequence ID" value="WOD43981.1"/>
    <property type="molecule type" value="Genomic_DNA"/>
</dbReference>
<sequence length="370" mass="42073">MSSKKINIALFSPSKNPYSETFIHAHKKYLNGNIFYYYGTGYGLRLEHEQNKMPFHKRFILKIYTKLTSKSSTYIWKQKLLYSLKTNRVDVVLVEYGTHAHSLRKILKESCLPIVVHFHGYDASINTIVEDCGKYKEVFQLSKKVIVVSKKMEEMLLELGCPQNKLVYNVYGPQPEFLEIESRFSKKQLIAIGRFTDKKAPYYTLLAFKGVVSKHPDALLLFAGDGVLYNSVSNLIRYYDLENNVKLLGIISPEEYRAILKDSRAFVQHSITAANGDMEGTPLAVLEASAAGLPVISTYHAGIPDVVEHKTTGLLSEEHDIETMSMHMLQVLDDLNFAKKLGKSGKLNIMENFSLDRHINNLQNILEKVV</sequence>
<organism evidence="6 7">
    <name type="scientific">Hwangdonia lutea</name>
    <dbReference type="NCBI Taxonomy" id="3075823"/>
    <lineage>
        <taxon>Bacteria</taxon>
        <taxon>Pseudomonadati</taxon>
        <taxon>Bacteroidota</taxon>
        <taxon>Flavobacteriia</taxon>
        <taxon>Flavobacteriales</taxon>
        <taxon>Flavobacteriaceae</taxon>
        <taxon>Hwangdonia</taxon>
    </lineage>
</organism>
<accession>A0AA97HQI5</accession>
<keyword evidence="2 6" id="KW-0328">Glycosyltransferase</keyword>
<keyword evidence="7" id="KW-1185">Reference proteome</keyword>
<evidence type="ECO:0000313" key="6">
    <source>
        <dbReference type="EMBL" id="WOD43981.1"/>
    </source>
</evidence>
<reference evidence="7" key="1">
    <citation type="submission" date="2024-06" db="EMBL/GenBank/DDBJ databases">
        <title>Hwangdonia haimaensis gen. nov., sp. nov., a member of the family Flavobacteriaceae isolated from the haima cold seep.</title>
        <authorList>
            <person name="Li J."/>
        </authorList>
    </citation>
    <scope>NUCLEOTIDE SEQUENCE [LARGE SCALE GENOMIC DNA]</scope>
    <source>
        <strain evidence="7">SCSIO 19198</strain>
    </source>
</reference>
<dbReference type="KEGG" id="hws:RNZ46_01670"/>
<evidence type="ECO:0000259" key="4">
    <source>
        <dbReference type="Pfam" id="PF00534"/>
    </source>
</evidence>
<comment type="similarity">
    <text evidence="1">Belongs to the glycosyltransferase group 1 family. Glycosyltransferase 4 subfamily.</text>
</comment>
<evidence type="ECO:0000256" key="1">
    <source>
        <dbReference type="ARBA" id="ARBA00009481"/>
    </source>
</evidence>
<dbReference type="InterPro" id="IPR001296">
    <property type="entry name" value="Glyco_trans_1"/>
</dbReference>
<dbReference type="PANTHER" id="PTHR12526:SF640">
    <property type="entry name" value="COLANIC ACID BIOSYNTHESIS GLYCOSYLTRANSFERASE WCAL-RELATED"/>
    <property type="match status" value="1"/>
</dbReference>
<keyword evidence="3 6" id="KW-0808">Transferase</keyword>
<dbReference type="Gene3D" id="3.40.50.2000">
    <property type="entry name" value="Glycogen Phosphorylase B"/>
    <property type="match status" value="2"/>
</dbReference>
<dbReference type="EC" id="2.4.-.-" evidence="6"/>
<dbReference type="PANTHER" id="PTHR12526">
    <property type="entry name" value="GLYCOSYLTRANSFERASE"/>
    <property type="match status" value="1"/>
</dbReference>
<dbReference type="SUPFAM" id="SSF53756">
    <property type="entry name" value="UDP-Glycosyltransferase/glycogen phosphorylase"/>
    <property type="match status" value="1"/>
</dbReference>
<evidence type="ECO:0000259" key="5">
    <source>
        <dbReference type="Pfam" id="PF13439"/>
    </source>
</evidence>
<proteinExistence type="inferred from homology"/>